<evidence type="ECO:0000259" key="1">
    <source>
        <dbReference type="PROSITE" id="PS50181"/>
    </source>
</evidence>
<evidence type="ECO:0000313" key="3">
    <source>
        <dbReference type="Proteomes" id="UP000283841"/>
    </source>
</evidence>
<dbReference type="InterPro" id="IPR001810">
    <property type="entry name" value="F-box_dom"/>
</dbReference>
<feature type="domain" description="F-box" evidence="1">
    <location>
        <begin position="1"/>
        <end position="46"/>
    </location>
</feature>
<comment type="caution">
    <text evidence="2">The sequence shown here is derived from an EMBL/GenBank/DDBJ whole genome shotgun (WGS) entry which is preliminary data.</text>
</comment>
<protein>
    <recommendedName>
        <fullName evidence="1">F-box domain-containing protein</fullName>
    </recommendedName>
</protein>
<dbReference type="EMBL" id="RCNU01000013">
    <property type="protein sequence ID" value="RWQ92445.1"/>
    <property type="molecule type" value="Genomic_DNA"/>
</dbReference>
<dbReference type="Proteomes" id="UP000283841">
    <property type="component" value="Unassembled WGS sequence"/>
</dbReference>
<dbReference type="VEuPathDB" id="FungiDB:C8Q69DRAFT_98232"/>
<gene>
    <name evidence="2" type="ORF">C8Q69DRAFT_98232</name>
</gene>
<keyword evidence="3" id="KW-1185">Reference proteome</keyword>
<evidence type="ECO:0000313" key="2">
    <source>
        <dbReference type="EMBL" id="RWQ92445.1"/>
    </source>
</evidence>
<name>A0A443HKW3_BYSSP</name>
<dbReference type="PROSITE" id="PS50181">
    <property type="entry name" value="FBOX"/>
    <property type="match status" value="1"/>
</dbReference>
<dbReference type="AlphaFoldDB" id="A0A443HKW3"/>
<sequence length="538" mass="62461">MANNLPFELLSQIAAYLHADDYPLAAYTVVCRHWQTAFESFIYSNLTVYSETVEDPEAYEDKIEVHSKLREIWNTATFKYPSRPAWSRDDQNAKKSRKPLSLSLFTTLTSGANATRRAWIRHLKYKVVVPFLIEDWKAIKGQHYNYKNPTREENNKAFQSGVIRLFEILKSWSQTHRLSLELGLFGREVCGEPDTNGQSHAGDYDWDYTNGRTTAVQPYRARFLDDSLKFPSALCVDRLLFLNGADREGGNRNHRIWASTIFEIVVHCPTLTELDLDLDEYIRPDHEGLIKQRRQDVAEGLKRLPDTLRVFRYKNQTELNWKETMPALNVLPPSGTDALSINLQALSFRLRELNVEQTALSLDFLCPLNRDLKPIGDLSSLYWPHLEILNFELVPRFTPSGEWLFHYTAELQAEVAAIDDWNAEICDLERGWSYRELINYDDFHRLFASMGYAAQRMPRLSQINFVGDFESESTFHFVYDSSTAVFTATWESYSEYQPNDQVASAWGFRLEDTEDDEMSRDYGAITSTVRFPMWPPHR</sequence>
<dbReference type="RefSeq" id="XP_028482090.1">
    <property type="nucleotide sequence ID" value="XM_028634245.1"/>
</dbReference>
<dbReference type="GeneID" id="39603522"/>
<accession>A0A443HKW3</accession>
<reference evidence="2 3" key="1">
    <citation type="journal article" date="2018" name="Front. Microbiol.">
        <title>Genomic and genetic insights into a cosmopolitan fungus, Paecilomyces variotii (Eurotiales).</title>
        <authorList>
            <person name="Urquhart A.S."/>
            <person name="Mondo S.J."/>
            <person name="Makela M.R."/>
            <person name="Hane J.K."/>
            <person name="Wiebenga A."/>
            <person name="He G."/>
            <person name="Mihaltcheva S."/>
            <person name="Pangilinan J."/>
            <person name="Lipzen A."/>
            <person name="Barry K."/>
            <person name="de Vries R.P."/>
            <person name="Grigoriev I.V."/>
            <person name="Idnurm A."/>
        </authorList>
    </citation>
    <scope>NUCLEOTIDE SEQUENCE [LARGE SCALE GENOMIC DNA]</scope>
    <source>
        <strain evidence="2 3">CBS 101075</strain>
    </source>
</reference>
<proteinExistence type="predicted"/>
<dbReference type="STRING" id="264951.A0A443HKW3"/>
<organism evidence="2 3">
    <name type="scientific">Byssochlamys spectabilis</name>
    <name type="common">Paecilomyces variotii</name>
    <dbReference type="NCBI Taxonomy" id="264951"/>
    <lineage>
        <taxon>Eukaryota</taxon>
        <taxon>Fungi</taxon>
        <taxon>Dikarya</taxon>
        <taxon>Ascomycota</taxon>
        <taxon>Pezizomycotina</taxon>
        <taxon>Eurotiomycetes</taxon>
        <taxon>Eurotiomycetidae</taxon>
        <taxon>Eurotiales</taxon>
        <taxon>Thermoascaceae</taxon>
        <taxon>Paecilomyces</taxon>
    </lineage>
</organism>